<evidence type="ECO:0000313" key="2">
    <source>
        <dbReference type="EMBL" id="PSN64347.1"/>
    </source>
</evidence>
<dbReference type="EMBL" id="KZ678138">
    <property type="protein sequence ID" value="PSN64347.1"/>
    <property type="molecule type" value="Genomic_DNA"/>
</dbReference>
<reference evidence="2 3" key="1">
    <citation type="journal article" date="2018" name="Front. Microbiol.">
        <title>Genome-Wide Analysis of Corynespora cassiicola Leaf Fall Disease Putative Effectors.</title>
        <authorList>
            <person name="Lopez D."/>
            <person name="Ribeiro S."/>
            <person name="Label P."/>
            <person name="Fumanal B."/>
            <person name="Venisse J.S."/>
            <person name="Kohler A."/>
            <person name="de Oliveira R.R."/>
            <person name="Labutti K."/>
            <person name="Lipzen A."/>
            <person name="Lail K."/>
            <person name="Bauer D."/>
            <person name="Ohm R.A."/>
            <person name="Barry K.W."/>
            <person name="Spatafora J."/>
            <person name="Grigoriev I.V."/>
            <person name="Martin F.M."/>
            <person name="Pujade-Renaud V."/>
        </authorList>
    </citation>
    <scope>NUCLEOTIDE SEQUENCE [LARGE SCALE GENOMIC DNA]</scope>
    <source>
        <strain evidence="2 3">Philippines</strain>
    </source>
</reference>
<feature type="transmembrane region" description="Helical" evidence="1">
    <location>
        <begin position="82"/>
        <end position="103"/>
    </location>
</feature>
<keyword evidence="1" id="KW-0812">Transmembrane</keyword>
<keyword evidence="3" id="KW-1185">Reference proteome</keyword>
<feature type="transmembrane region" description="Helical" evidence="1">
    <location>
        <begin position="148"/>
        <end position="171"/>
    </location>
</feature>
<feature type="transmembrane region" description="Helical" evidence="1">
    <location>
        <begin position="115"/>
        <end position="136"/>
    </location>
</feature>
<dbReference type="AlphaFoldDB" id="A0A2T2NFZ0"/>
<keyword evidence="1" id="KW-0472">Membrane</keyword>
<accession>A0A2T2NFZ0</accession>
<gene>
    <name evidence="2" type="ORF">BS50DRAFT_71280</name>
</gene>
<keyword evidence="1" id="KW-1133">Transmembrane helix</keyword>
<organism evidence="2 3">
    <name type="scientific">Corynespora cassiicola Philippines</name>
    <dbReference type="NCBI Taxonomy" id="1448308"/>
    <lineage>
        <taxon>Eukaryota</taxon>
        <taxon>Fungi</taxon>
        <taxon>Dikarya</taxon>
        <taxon>Ascomycota</taxon>
        <taxon>Pezizomycotina</taxon>
        <taxon>Dothideomycetes</taxon>
        <taxon>Pleosporomycetidae</taxon>
        <taxon>Pleosporales</taxon>
        <taxon>Corynesporascaceae</taxon>
        <taxon>Corynespora</taxon>
    </lineage>
</organism>
<sequence>MQGGAEGGGALMQGLDQRLNGRKLYFCFLFSASTKYPSTPRGFSDPGYGHHGTYRTQSTTAAPPYRQASHRLGTRKTRAHSMAFRLSCLSYSHIPLLATYLLAISLKTDTSPLTILLCLPFSTLLFLEIPFYPIFYLHGMVDSCTLLFTSYFFLLLVDNLLLPVEVCAAAMQFRPGRYIYFFVPTLLRTLLQKSCEHVTSVTARVLVDICCEQ</sequence>
<proteinExistence type="predicted"/>
<evidence type="ECO:0000313" key="3">
    <source>
        <dbReference type="Proteomes" id="UP000240883"/>
    </source>
</evidence>
<protein>
    <submittedName>
        <fullName evidence="2">Uncharacterized protein</fullName>
    </submittedName>
</protein>
<dbReference type="Proteomes" id="UP000240883">
    <property type="component" value="Unassembled WGS sequence"/>
</dbReference>
<name>A0A2T2NFZ0_CORCC</name>
<evidence type="ECO:0000256" key="1">
    <source>
        <dbReference type="SAM" id="Phobius"/>
    </source>
</evidence>